<dbReference type="InterPro" id="IPR002123">
    <property type="entry name" value="Plipid/glycerol_acylTrfase"/>
</dbReference>
<evidence type="ECO:0000313" key="4">
    <source>
        <dbReference type="EMBL" id="SBT67175.1"/>
    </source>
</evidence>
<dbReference type="GO" id="GO:0005886">
    <property type="term" value="C:plasma membrane"/>
    <property type="evidence" value="ECO:0007669"/>
    <property type="project" value="TreeGrafter"/>
</dbReference>
<proteinExistence type="predicted"/>
<keyword evidence="2 4" id="KW-0012">Acyltransferase</keyword>
<dbReference type="PANTHER" id="PTHR10434">
    <property type="entry name" value="1-ACYL-SN-GLYCEROL-3-PHOSPHATE ACYLTRANSFERASE"/>
    <property type="match status" value="1"/>
</dbReference>
<evidence type="ECO:0000259" key="3">
    <source>
        <dbReference type="SMART" id="SM00563"/>
    </source>
</evidence>
<gene>
    <name evidence="4" type="ORF">GA0070622_4228</name>
</gene>
<dbReference type="PANTHER" id="PTHR10434:SF11">
    <property type="entry name" value="1-ACYL-SN-GLYCEROL-3-PHOSPHATE ACYLTRANSFERASE"/>
    <property type="match status" value="1"/>
</dbReference>
<sequence length="223" mass="23640">MSGHGRGYAVLRTTLGPVLRAAVRLRVEGVENVPLSGPVLLASNHLSVTDSTFLPLVVPRPVTFMAKAEYFTGRTVLGRLTSRFLAAGGQVPVDRDDRRAAVASLETCLRVLTEGGILCIYPEGTRSPDGRLHRGRTGVAWLALSSGAPVVPVAMSGTDRVLPPGRTLPRPARVRVTFGKPVDLGVLGGDPGDARSRRIATDAVMAAVAELSGQEYVPRYARP</sequence>
<keyword evidence="1 4" id="KW-0808">Transferase</keyword>
<dbReference type="GO" id="GO:0003841">
    <property type="term" value="F:1-acylglycerol-3-phosphate O-acyltransferase activity"/>
    <property type="evidence" value="ECO:0007669"/>
    <property type="project" value="TreeGrafter"/>
</dbReference>
<name>A0A1A9BCF4_9ACTN</name>
<dbReference type="CDD" id="cd07989">
    <property type="entry name" value="LPLAT_AGPAT-like"/>
    <property type="match status" value="1"/>
</dbReference>
<dbReference type="EMBL" id="FLRH01000003">
    <property type="protein sequence ID" value="SBT67175.1"/>
    <property type="molecule type" value="Genomic_DNA"/>
</dbReference>
<evidence type="ECO:0000256" key="1">
    <source>
        <dbReference type="ARBA" id="ARBA00022679"/>
    </source>
</evidence>
<feature type="domain" description="Phospholipid/glycerol acyltransferase" evidence="3">
    <location>
        <begin position="39"/>
        <end position="158"/>
    </location>
</feature>
<dbReference type="AlphaFoldDB" id="A0A1A9BCF4"/>
<reference evidence="5" key="1">
    <citation type="submission" date="2016-06" db="EMBL/GenBank/DDBJ databases">
        <authorList>
            <person name="Varghese N."/>
            <person name="Submissions Spin"/>
        </authorList>
    </citation>
    <scope>NUCLEOTIDE SEQUENCE [LARGE SCALE GENOMIC DNA]</scope>
    <source>
        <strain evidence="5">DSM 45794</strain>
    </source>
</reference>
<dbReference type="GO" id="GO:0006654">
    <property type="term" value="P:phosphatidic acid biosynthetic process"/>
    <property type="evidence" value="ECO:0007669"/>
    <property type="project" value="TreeGrafter"/>
</dbReference>
<organism evidence="4 5">
    <name type="scientific">Micromonospora sediminicola</name>
    <dbReference type="NCBI Taxonomy" id="946078"/>
    <lineage>
        <taxon>Bacteria</taxon>
        <taxon>Bacillati</taxon>
        <taxon>Actinomycetota</taxon>
        <taxon>Actinomycetes</taxon>
        <taxon>Micromonosporales</taxon>
        <taxon>Micromonosporaceae</taxon>
        <taxon>Micromonospora</taxon>
    </lineage>
</organism>
<dbReference type="SMART" id="SM00563">
    <property type="entry name" value="PlsC"/>
    <property type="match status" value="1"/>
</dbReference>
<keyword evidence="5" id="KW-1185">Reference proteome</keyword>
<dbReference type="RefSeq" id="WP_091576454.1">
    <property type="nucleotide sequence ID" value="NZ_FLRH01000003.1"/>
</dbReference>
<dbReference type="Pfam" id="PF01553">
    <property type="entry name" value="Acyltransferase"/>
    <property type="match status" value="1"/>
</dbReference>
<protein>
    <submittedName>
        <fullName evidence="4">1-acyl-sn-glycerol-3-phosphate acyltransferase</fullName>
    </submittedName>
</protein>
<accession>A0A1A9BCF4</accession>
<dbReference type="OrthoDB" id="9808424at2"/>
<evidence type="ECO:0000256" key="2">
    <source>
        <dbReference type="ARBA" id="ARBA00023315"/>
    </source>
</evidence>
<dbReference type="STRING" id="946078.GA0070622_4228"/>
<dbReference type="SUPFAM" id="SSF69593">
    <property type="entry name" value="Glycerol-3-phosphate (1)-acyltransferase"/>
    <property type="match status" value="1"/>
</dbReference>
<dbReference type="Proteomes" id="UP000199558">
    <property type="component" value="Unassembled WGS sequence"/>
</dbReference>
<evidence type="ECO:0000313" key="5">
    <source>
        <dbReference type="Proteomes" id="UP000199558"/>
    </source>
</evidence>